<dbReference type="AlphaFoldDB" id="A0A4Y8KKB3"/>
<dbReference type="GO" id="GO:0009007">
    <property type="term" value="F:site-specific DNA-methyltransferase (adenine-specific) activity"/>
    <property type="evidence" value="ECO:0007669"/>
    <property type="project" value="UniProtKB-EC"/>
</dbReference>
<protein>
    <recommendedName>
        <fullName evidence="1">site-specific DNA-methyltransferase (adenine-specific)</fullName>
        <ecNumber evidence="1">2.1.1.72</ecNumber>
    </recommendedName>
</protein>
<dbReference type="RefSeq" id="WP_134171945.1">
    <property type="nucleotide sequence ID" value="NZ_SODI01000001.1"/>
</dbReference>
<dbReference type="EC" id="2.1.1.72" evidence="1"/>
<name>A0A4Y8KKB3_9MICO</name>
<proteinExistence type="predicted"/>
<evidence type="ECO:0000313" key="8">
    <source>
        <dbReference type="EMBL" id="TFD76879.1"/>
    </source>
</evidence>
<dbReference type="PANTHER" id="PTHR42933:SF3">
    <property type="entry name" value="TYPE I RESTRICTION ENZYME MJAVIII METHYLASE SUBUNIT"/>
    <property type="match status" value="1"/>
</dbReference>
<dbReference type="GO" id="GO:0009307">
    <property type="term" value="P:DNA restriction-modification system"/>
    <property type="evidence" value="ECO:0007669"/>
    <property type="project" value="UniProtKB-KW"/>
</dbReference>
<dbReference type="GO" id="GO:0003677">
    <property type="term" value="F:DNA binding"/>
    <property type="evidence" value="ECO:0007669"/>
    <property type="project" value="InterPro"/>
</dbReference>
<dbReference type="EMBL" id="SOHQ01000033">
    <property type="protein sequence ID" value="TFD76879.1"/>
    <property type="molecule type" value="Genomic_DNA"/>
</dbReference>
<dbReference type="Proteomes" id="UP000298218">
    <property type="component" value="Unassembled WGS sequence"/>
</dbReference>
<dbReference type="Gene3D" id="3.40.50.150">
    <property type="entry name" value="Vaccinia Virus protein VP39"/>
    <property type="match status" value="1"/>
</dbReference>
<organism evidence="8 9">
    <name type="scientific">Cryobacterium psychrophilum</name>
    <dbReference type="NCBI Taxonomy" id="41988"/>
    <lineage>
        <taxon>Bacteria</taxon>
        <taxon>Bacillati</taxon>
        <taxon>Actinomycetota</taxon>
        <taxon>Actinomycetes</taxon>
        <taxon>Micrococcales</taxon>
        <taxon>Microbacteriaceae</taxon>
        <taxon>Cryobacterium</taxon>
    </lineage>
</organism>
<dbReference type="InterPro" id="IPR003356">
    <property type="entry name" value="DNA_methylase_A-5"/>
</dbReference>
<evidence type="ECO:0000256" key="6">
    <source>
        <dbReference type="ARBA" id="ARBA00047942"/>
    </source>
</evidence>
<dbReference type="GO" id="GO:0032259">
    <property type="term" value="P:methylation"/>
    <property type="evidence" value="ECO:0007669"/>
    <property type="project" value="UniProtKB-KW"/>
</dbReference>
<evidence type="ECO:0000256" key="5">
    <source>
        <dbReference type="ARBA" id="ARBA00022747"/>
    </source>
</evidence>
<dbReference type="SUPFAM" id="SSF53335">
    <property type="entry name" value="S-adenosyl-L-methionine-dependent methyltransferases"/>
    <property type="match status" value="1"/>
</dbReference>
<keyword evidence="4" id="KW-0949">S-adenosyl-L-methionine</keyword>
<evidence type="ECO:0000256" key="1">
    <source>
        <dbReference type="ARBA" id="ARBA00011900"/>
    </source>
</evidence>
<keyword evidence="9" id="KW-1185">Reference proteome</keyword>
<keyword evidence="2" id="KW-0489">Methyltransferase</keyword>
<evidence type="ECO:0000256" key="3">
    <source>
        <dbReference type="ARBA" id="ARBA00022679"/>
    </source>
</evidence>
<keyword evidence="5" id="KW-0680">Restriction system</keyword>
<dbReference type="InterPro" id="IPR029063">
    <property type="entry name" value="SAM-dependent_MTases_sf"/>
</dbReference>
<evidence type="ECO:0000256" key="2">
    <source>
        <dbReference type="ARBA" id="ARBA00022603"/>
    </source>
</evidence>
<accession>A0A4Y8KKB3</accession>
<dbReference type="Pfam" id="PF02384">
    <property type="entry name" value="N6_Mtase"/>
    <property type="match status" value="1"/>
</dbReference>
<feature type="domain" description="DNA methylase adenine-specific" evidence="7">
    <location>
        <begin position="124"/>
        <end position="370"/>
    </location>
</feature>
<dbReference type="PANTHER" id="PTHR42933">
    <property type="entry name" value="SLR6095 PROTEIN"/>
    <property type="match status" value="1"/>
</dbReference>
<keyword evidence="3" id="KW-0808">Transferase</keyword>
<dbReference type="GO" id="GO:0008170">
    <property type="term" value="F:N-methyltransferase activity"/>
    <property type="evidence" value="ECO:0007669"/>
    <property type="project" value="InterPro"/>
</dbReference>
<comment type="caution">
    <text evidence="8">The sequence shown here is derived from an EMBL/GenBank/DDBJ whole genome shotgun (WGS) entry which is preliminary data.</text>
</comment>
<evidence type="ECO:0000313" key="9">
    <source>
        <dbReference type="Proteomes" id="UP000298218"/>
    </source>
</evidence>
<comment type="catalytic activity">
    <reaction evidence="6">
        <text>a 2'-deoxyadenosine in DNA + S-adenosyl-L-methionine = an N(6)-methyl-2'-deoxyadenosine in DNA + S-adenosyl-L-homocysteine + H(+)</text>
        <dbReference type="Rhea" id="RHEA:15197"/>
        <dbReference type="Rhea" id="RHEA-COMP:12418"/>
        <dbReference type="Rhea" id="RHEA-COMP:12419"/>
        <dbReference type="ChEBI" id="CHEBI:15378"/>
        <dbReference type="ChEBI" id="CHEBI:57856"/>
        <dbReference type="ChEBI" id="CHEBI:59789"/>
        <dbReference type="ChEBI" id="CHEBI:90615"/>
        <dbReference type="ChEBI" id="CHEBI:90616"/>
        <dbReference type="EC" id="2.1.1.72"/>
    </reaction>
</comment>
<dbReference type="OrthoDB" id="9814572at2"/>
<evidence type="ECO:0000256" key="4">
    <source>
        <dbReference type="ARBA" id="ARBA00022691"/>
    </source>
</evidence>
<dbReference type="InterPro" id="IPR051537">
    <property type="entry name" value="DNA_Adenine_Mtase"/>
</dbReference>
<evidence type="ECO:0000259" key="7">
    <source>
        <dbReference type="Pfam" id="PF02384"/>
    </source>
</evidence>
<reference evidence="8 9" key="1">
    <citation type="submission" date="2019-03" db="EMBL/GenBank/DDBJ databases">
        <title>Genomics of glacier-inhabiting Cryobacterium strains.</title>
        <authorList>
            <person name="Liu Q."/>
            <person name="Xin Y.-H."/>
        </authorList>
    </citation>
    <scope>NUCLEOTIDE SEQUENCE [LARGE SCALE GENOMIC DNA]</scope>
    <source>
        <strain evidence="8 9">CGMCC 1.4292</strain>
    </source>
</reference>
<sequence>MKDLPVFDRFVEPVGGRLTDHLWRLADTLRGRSAPDAVTSLAIDAALWFQRSSGHPLPQTIESSQQLAAQLPTEVLALQRDFLATLGESEVWRYLPGLISVIGRDELAEHVATPSLDEVAQAALFARRISSEGPVTIYDPAAGIGASLVAAGRAADTVGLSPFLLAQEINQQVALLAEANFYLAGMPSRAAVGNSLTDDGFEEDLADFSVSQAPMGLDWRSSFDAVSELSDSGRAFRHGLPPKSDATWLFAQRALEKLESRIEGGGRAVVFSNSSPLQERHSSGLRQSLLDNDLLDAVIALPGGILPNTTIPIYALVFDKRKNRNRAGLVRVVDLRSQFENTPRRASARWQLTSSGFELLQQSLRSTKDSQLARTVPVERFQIVRRRVRSMAPGAVEWNIDVPNSESLEKFLAARYEPGEVTVSETEVSSSCRIEVEPLFERDEVARWALKMKWPTSRLATVVTAPPVLHPPGKAGLSSTFAVAAASEEDATPWLGSSGAVLSIAVASGRADAAFLNGWLASPLGRESITAAHRRLGGTLGIVRSDSRSLMQLAAEIVVPVPALAEQSRIATEDAKLKRVESLVRRTRGEFWEQPTKGQEFVSKFDDLLDESPHKWANDLPYPVAAALWTLHTKETVEAKHKQTFLFWEAYAAFTATMLLSALAVDESLRDAEMPGLKRALNDVGLSLERATLGTWSIILQRLGAIFRDMLTSKEMDQQERVLRTFGGVARSSLSRLIAPAVVRLVSEANNKRNAWDGHSGAASQTELQGHLDHMNGLLDELRAEVGSAWRGLQLVRAGNASKHGGQISQNAELLLGPSTPFRVTRLEVADMLDGERLYLIAPPGDIGLALQPFVIMQQSPASERYTSYFYSRADGEGFRFVSYETAEQSEITLRNPVIRQAIGTTAIQDPLTP</sequence>
<gene>
    <name evidence="8" type="ORF">E3T53_12715</name>
</gene>